<feature type="non-terminal residue" evidence="3">
    <location>
        <position position="1"/>
    </location>
</feature>
<dbReference type="Gene3D" id="3.40.50.410">
    <property type="entry name" value="von Willebrand factor, type A domain"/>
    <property type="match status" value="1"/>
</dbReference>
<gene>
    <name evidence="3" type="ORF">DUNSADRAFT_116</name>
</gene>
<feature type="chain" id="PRO_5046731268" description="VWFA domain-containing protein" evidence="2">
    <location>
        <begin position="24"/>
        <end position="401"/>
    </location>
</feature>
<dbReference type="SUPFAM" id="SSF53300">
    <property type="entry name" value="vWA-like"/>
    <property type="match status" value="1"/>
</dbReference>
<evidence type="ECO:0000256" key="1">
    <source>
        <dbReference type="SAM" id="MobiDB-lite"/>
    </source>
</evidence>
<feature type="compositionally biased region" description="Low complexity" evidence="1">
    <location>
        <begin position="374"/>
        <end position="392"/>
    </location>
</feature>
<name>A0ABQ7H8Y7_DUNSA</name>
<organism evidence="3 4">
    <name type="scientific">Dunaliella salina</name>
    <name type="common">Green alga</name>
    <name type="synonym">Protococcus salinus</name>
    <dbReference type="NCBI Taxonomy" id="3046"/>
    <lineage>
        <taxon>Eukaryota</taxon>
        <taxon>Viridiplantae</taxon>
        <taxon>Chlorophyta</taxon>
        <taxon>core chlorophytes</taxon>
        <taxon>Chlorophyceae</taxon>
        <taxon>CS clade</taxon>
        <taxon>Chlamydomonadales</taxon>
        <taxon>Dunaliellaceae</taxon>
        <taxon>Dunaliella</taxon>
    </lineage>
</organism>
<protein>
    <recommendedName>
        <fullName evidence="5">VWFA domain-containing protein</fullName>
    </recommendedName>
</protein>
<feature type="signal peptide" evidence="2">
    <location>
        <begin position="1"/>
        <end position="23"/>
    </location>
</feature>
<keyword evidence="2" id="KW-0732">Signal</keyword>
<dbReference type="Proteomes" id="UP000815325">
    <property type="component" value="Unassembled WGS sequence"/>
</dbReference>
<evidence type="ECO:0000313" key="3">
    <source>
        <dbReference type="EMBL" id="KAF5843314.1"/>
    </source>
</evidence>
<comment type="caution">
    <text evidence="3">The sequence shown here is derived from an EMBL/GenBank/DDBJ whole genome shotgun (WGS) entry which is preliminary data.</text>
</comment>
<reference evidence="3" key="1">
    <citation type="submission" date="2017-08" db="EMBL/GenBank/DDBJ databases">
        <authorList>
            <person name="Polle J.E."/>
            <person name="Barry K."/>
            <person name="Cushman J."/>
            <person name="Schmutz J."/>
            <person name="Tran D."/>
            <person name="Hathwaick L.T."/>
            <person name="Yim W.C."/>
            <person name="Jenkins J."/>
            <person name="Mckie-Krisberg Z.M."/>
            <person name="Prochnik S."/>
            <person name="Lindquist E."/>
            <person name="Dockter R.B."/>
            <person name="Adam C."/>
            <person name="Molina H."/>
            <person name="Bunkerborg J."/>
            <person name="Jin E."/>
            <person name="Buchheim M."/>
            <person name="Magnuson J."/>
        </authorList>
    </citation>
    <scope>NUCLEOTIDE SEQUENCE</scope>
    <source>
        <strain evidence="3">CCAP 19/18</strain>
    </source>
</reference>
<evidence type="ECO:0008006" key="5">
    <source>
        <dbReference type="Google" id="ProtNLM"/>
    </source>
</evidence>
<accession>A0ABQ7H8Y7</accession>
<evidence type="ECO:0000256" key="2">
    <source>
        <dbReference type="SAM" id="SignalP"/>
    </source>
</evidence>
<dbReference type="EMBL" id="MU069445">
    <property type="protein sequence ID" value="KAF5843314.1"/>
    <property type="molecule type" value="Genomic_DNA"/>
</dbReference>
<keyword evidence="4" id="KW-1185">Reference proteome</keyword>
<proteinExistence type="predicted"/>
<evidence type="ECO:0000313" key="4">
    <source>
        <dbReference type="Proteomes" id="UP000815325"/>
    </source>
</evidence>
<dbReference type="InterPro" id="IPR036465">
    <property type="entry name" value="vWFA_dom_sf"/>
</dbReference>
<feature type="region of interest" description="Disordered" evidence="1">
    <location>
        <begin position="332"/>
        <end position="401"/>
    </location>
</feature>
<sequence>PRFFLNIIIIPNLELSLLELWSGFPTNPDKVFRKPLSIGGPGRRLRLARGRQTARCRAQIKMPNNIYGKLAAATKRKDSQRTMQRQVFIDGRPSTLNVSTTSHLETTFTKPKVVVHAGLLLDASGSMWDWVPYSSKTKMAVALDSFQEMCREVLEDDDRCTVSYFDSKYRQVFFNTKVATLKGQRTRLEDEANKMQGCTALYDSTMRILASLQATKEQKDIHGNTVLNNLVIFTDGGDNESKDFNLSQMMAALMQPGLSNFHATIIAVGGADAMRQADALRSEVAQFRNKNHVQVITADSIVSAFRAANRRTKEKKQELVERLVIDLRQKGGKNVPQPALEGFLGSMFGGGKGPRMLGTGPQHDQQERGRSTNRPGGSARSSRPTSAPRGRPQSARPSSRR</sequence>